<feature type="non-terminal residue" evidence="1">
    <location>
        <position position="1239"/>
    </location>
</feature>
<accession>A0ACC1HRQ0</accession>
<comment type="caution">
    <text evidence="1">The sequence shown here is derived from an EMBL/GenBank/DDBJ whole genome shotgun (WGS) entry which is preliminary data.</text>
</comment>
<organism evidence="1 2">
    <name type="scientific">Spiromyces aspiralis</name>
    <dbReference type="NCBI Taxonomy" id="68401"/>
    <lineage>
        <taxon>Eukaryota</taxon>
        <taxon>Fungi</taxon>
        <taxon>Fungi incertae sedis</taxon>
        <taxon>Zoopagomycota</taxon>
        <taxon>Kickxellomycotina</taxon>
        <taxon>Kickxellomycetes</taxon>
        <taxon>Kickxellales</taxon>
        <taxon>Kickxellaceae</taxon>
        <taxon>Spiromyces</taxon>
    </lineage>
</organism>
<evidence type="ECO:0000313" key="1">
    <source>
        <dbReference type="EMBL" id="KAJ1679235.1"/>
    </source>
</evidence>
<dbReference type="EMBL" id="JAMZIH010000510">
    <property type="protein sequence ID" value="KAJ1679235.1"/>
    <property type="molecule type" value="Genomic_DNA"/>
</dbReference>
<protein>
    <submittedName>
        <fullName evidence="1">Dynein heavy chain</fullName>
    </submittedName>
</protein>
<evidence type="ECO:0000313" key="2">
    <source>
        <dbReference type="Proteomes" id="UP001145114"/>
    </source>
</evidence>
<reference evidence="1" key="1">
    <citation type="submission" date="2022-06" db="EMBL/GenBank/DDBJ databases">
        <title>Phylogenomic reconstructions and comparative analyses of Kickxellomycotina fungi.</title>
        <authorList>
            <person name="Reynolds N.K."/>
            <person name="Stajich J.E."/>
            <person name="Barry K."/>
            <person name="Grigoriev I.V."/>
            <person name="Crous P."/>
            <person name="Smith M.E."/>
        </authorList>
    </citation>
    <scope>NUCLEOTIDE SEQUENCE</scope>
    <source>
        <strain evidence="1">RSA 2271</strain>
    </source>
</reference>
<name>A0ACC1HRQ0_9FUNG</name>
<dbReference type="Proteomes" id="UP001145114">
    <property type="component" value="Unassembled WGS sequence"/>
</dbReference>
<keyword evidence="2" id="KW-1185">Reference proteome</keyword>
<gene>
    <name evidence="1" type="primary">DYN1_3</name>
    <name evidence="1" type="ORF">EV182_002461</name>
</gene>
<proteinExistence type="predicted"/>
<sequence length="1239" mass="141887">MQILKAAKRFHATVSFRTDTGLKEAAERVTRYNVLMKDFPLNELLSATDIPKIRDALDLIFGHLNKKLRISPYPVRRVLPLVEAISRDLQDQVAKVLGQRRLMYMPYHEFERLAHECAEAFQTWEEHIKDFTNVAREVTRKRMEKFIPIKVRFYHTPLQERLYFVAQFRSQHEQLQQTITRVMGGSGILPLSEAGSGDGNGGTTAALDAVEEIHFAYDSVKGADVLDLSPEGTEAWERAETTYNERVARVENQIISQLRDHLAMSKNASEMFRVFSKFNSLFVRPKIRGAIKEYQTQLIESVKEDIRRLHDKFKLHYRQSESYIMSQLRGIPPVSGAIIWTRQIERQLDMYMQRVEAVLGKGWEMYAEGQRLYTDSASFRRKLDTRLLYDAWYSEISRRDLSVSGRVFMVTRSRASSDSPYQLGVNFDAQLITLFREVRQLLWLGFPVPHTLVNVARDGRRVYPFAVSLIETVRTYRTIMRQLKENPSVVSLVAGYLSEAQALIRRGFHLKWDNFVNAFDYASSAGAAGTGPTSAALAFSDMAASASSYQITFVNEFASVTTLLQEKVANLIAINADINLAVAELGQCSYMAESIREILERIQGLVDRLNLENYANLERWVLDLDARIERVLMARLRDAIGLWVHEFSADRDASSSLAKGAQASGVEEAAGRRLATKRLLHSHKQRHAGEGTTSSDTADGEDKPAAVRPKFHVLVHELCIRNQQMYLDPPIEHARSSWYSQLHAWMSVVCQQRRPQASRYELVNGDTPAAAAGPDGLADSDSDDYFHAKAERFFTAAPVGSTPGTAGYDKTYKHLYAALQGDTLSHAYSAIEERIAEASEYVKVWLQYQALWDLDTEQVLSFLGDDLLRWREMLFEIKRARSTFDNSEVEKRIGAHLVIDYEQVQSKVNAKYDSWQRDILNRFGGKLSEAMRARYEEIAGARHELEQHYSVETSDTGDAVSFITFVQDLKRKHAEWKHDVEEVFRGGQWVLERQRYQFPADWLHLGQVEGEWSAFNEILARKDNVIQEQLAGLQLKIVAEDRHLIERISALCAEWEESKPVQGNLRPDVATNTLNVYEGKVTRLIDEYKKICRAKEALDLETGKDEGEDRLQPVLEEVRDLKSVWAAMGGIWSNIDVLRESLWASIVPRKVRQQLDRLIGDSKKLPSRMRQYAAFEYMQQSLRKLLKANLVIADLKSDALRDRHWRKLFKLFKLEGRLSMSDLTLGHIWDFDLVANEKT</sequence>